<evidence type="ECO:0000256" key="2">
    <source>
        <dbReference type="SAM" id="Phobius"/>
    </source>
</evidence>
<organism evidence="3 4">
    <name type="scientific">Favolaschia claudopus</name>
    <dbReference type="NCBI Taxonomy" id="2862362"/>
    <lineage>
        <taxon>Eukaryota</taxon>
        <taxon>Fungi</taxon>
        <taxon>Dikarya</taxon>
        <taxon>Basidiomycota</taxon>
        <taxon>Agaricomycotina</taxon>
        <taxon>Agaricomycetes</taxon>
        <taxon>Agaricomycetidae</taxon>
        <taxon>Agaricales</taxon>
        <taxon>Marasmiineae</taxon>
        <taxon>Mycenaceae</taxon>
        <taxon>Favolaschia</taxon>
    </lineage>
</organism>
<feature type="compositionally biased region" description="Low complexity" evidence="1">
    <location>
        <begin position="314"/>
        <end position="323"/>
    </location>
</feature>
<dbReference type="Proteomes" id="UP001362999">
    <property type="component" value="Unassembled WGS sequence"/>
</dbReference>
<accession>A0AAV9ZZ81</accession>
<keyword evidence="2" id="KW-1133">Transmembrane helix</keyword>
<comment type="caution">
    <text evidence="3">The sequence shown here is derived from an EMBL/GenBank/DDBJ whole genome shotgun (WGS) entry which is preliminary data.</text>
</comment>
<dbReference type="AlphaFoldDB" id="A0AAV9ZZ81"/>
<feature type="transmembrane region" description="Helical" evidence="2">
    <location>
        <begin position="253"/>
        <end position="274"/>
    </location>
</feature>
<feature type="compositionally biased region" description="Basic and acidic residues" evidence="1">
    <location>
        <begin position="325"/>
        <end position="340"/>
    </location>
</feature>
<keyword evidence="2" id="KW-0472">Membrane</keyword>
<gene>
    <name evidence="3" type="ORF">R3P38DRAFT_3371410</name>
</gene>
<evidence type="ECO:0000313" key="4">
    <source>
        <dbReference type="Proteomes" id="UP001362999"/>
    </source>
</evidence>
<feature type="transmembrane region" description="Helical" evidence="2">
    <location>
        <begin position="171"/>
        <end position="195"/>
    </location>
</feature>
<evidence type="ECO:0000256" key="1">
    <source>
        <dbReference type="SAM" id="MobiDB-lite"/>
    </source>
</evidence>
<feature type="transmembrane region" description="Helical" evidence="2">
    <location>
        <begin position="95"/>
        <end position="117"/>
    </location>
</feature>
<feature type="transmembrane region" description="Helical" evidence="2">
    <location>
        <begin position="129"/>
        <end position="151"/>
    </location>
</feature>
<reference evidence="3 4" key="1">
    <citation type="journal article" date="2024" name="J Genomics">
        <title>Draft genome sequencing and assembly of Favolaschia claudopus CIRM-BRFM 2984 isolated from oak limbs.</title>
        <authorList>
            <person name="Navarro D."/>
            <person name="Drula E."/>
            <person name="Chaduli D."/>
            <person name="Cazenave R."/>
            <person name="Ahrendt S."/>
            <person name="Wang J."/>
            <person name="Lipzen A."/>
            <person name="Daum C."/>
            <person name="Barry K."/>
            <person name="Grigoriev I.V."/>
            <person name="Favel A."/>
            <person name="Rosso M.N."/>
            <person name="Martin F."/>
        </authorList>
    </citation>
    <scope>NUCLEOTIDE SEQUENCE [LARGE SCALE GENOMIC DNA]</scope>
    <source>
        <strain evidence="3 4">CIRM-BRFM 2984</strain>
    </source>
</reference>
<feature type="region of interest" description="Disordered" evidence="1">
    <location>
        <begin position="314"/>
        <end position="340"/>
    </location>
</feature>
<proteinExistence type="predicted"/>
<sequence length="340" mass="38321">MASFNISELPNPLTPLAFFPPDIEFLYNVGIYVIVGTLGAYIWDLLSNLQNDYKVLKKGRIGPATTAYFFSRLWSFLYLLGSAIFQTFPLNRCNLAQLLIDICYGIAVPANCLLFYLRARAIFDRNPYLTTFFLLMWLSVVGTAFTVPAAVKAGTIGVTRYCITTSAKPYIGASAITPLVHDTTMFLAISFRLFGNTHVDHGFKRNFRAFLTGEYLPRFSRAILKDGQLYYLSAVTVNLIVVAMFYEHSLPDIYRTMFTTVSVMVTNTMAGLVFRNTKLGVHEHILTTSEMPTDRTNNTLPMFRRPVDSTMRSSIILDPSSTDDTTDRATDSKTQREEKI</sequence>
<feature type="transmembrane region" description="Helical" evidence="2">
    <location>
        <begin position="229"/>
        <end position="247"/>
    </location>
</feature>
<feature type="transmembrane region" description="Helical" evidence="2">
    <location>
        <begin position="25"/>
        <end position="46"/>
    </location>
</feature>
<evidence type="ECO:0000313" key="3">
    <source>
        <dbReference type="EMBL" id="KAK6996016.1"/>
    </source>
</evidence>
<keyword evidence="2" id="KW-0812">Transmembrane</keyword>
<protein>
    <submittedName>
        <fullName evidence="3">Uncharacterized protein</fullName>
    </submittedName>
</protein>
<dbReference type="EMBL" id="JAWWNJ010000100">
    <property type="protein sequence ID" value="KAK6996016.1"/>
    <property type="molecule type" value="Genomic_DNA"/>
</dbReference>
<keyword evidence="4" id="KW-1185">Reference proteome</keyword>
<feature type="transmembrane region" description="Helical" evidence="2">
    <location>
        <begin position="67"/>
        <end position="89"/>
    </location>
</feature>
<name>A0AAV9ZZ81_9AGAR</name>